<dbReference type="RefSeq" id="WP_065176761.1">
    <property type="nucleotide sequence ID" value="NZ_LZFA01000027.1"/>
</dbReference>
<evidence type="ECO:0000313" key="1">
    <source>
        <dbReference type="EMBL" id="PSU22960.1"/>
    </source>
</evidence>
<protein>
    <submittedName>
        <fullName evidence="1">Uncharacterized protein</fullName>
    </submittedName>
</protein>
<organism evidence="1 2">
    <name type="scientific">Photobacterium aquimaris</name>
    <dbReference type="NCBI Taxonomy" id="512643"/>
    <lineage>
        <taxon>Bacteria</taxon>
        <taxon>Pseudomonadati</taxon>
        <taxon>Pseudomonadota</taxon>
        <taxon>Gammaproteobacteria</taxon>
        <taxon>Vibrionales</taxon>
        <taxon>Vibrionaceae</taxon>
        <taxon>Photobacterium</taxon>
    </lineage>
</organism>
<dbReference type="AlphaFoldDB" id="A0A2T3IEV3"/>
<sequence>MKKYNGDEAKGVAIGCNYSLKLMREADLIPVDIKRLEDAIDYIKSNPKQEYNFSQVEALMNASFYLGAESGLLRCFDRIRDRTFIVDNRAEKPRVFRNDAITTKQFSFTENYSEVKLNCRVHLPDLAFDGIKTDYRQWDK</sequence>
<dbReference type="EMBL" id="PYMK01000035">
    <property type="protein sequence ID" value="PSU22960.1"/>
    <property type="molecule type" value="Genomic_DNA"/>
</dbReference>
<name>A0A2T3IEV3_9GAMM</name>
<comment type="caution">
    <text evidence="1">The sequence shown here is derived from an EMBL/GenBank/DDBJ whole genome shotgun (WGS) entry which is preliminary data.</text>
</comment>
<reference evidence="1 2" key="1">
    <citation type="submission" date="2018-03" db="EMBL/GenBank/DDBJ databases">
        <title>Whole genome sequencing of Histamine producing bacteria.</title>
        <authorList>
            <person name="Butler K."/>
        </authorList>
    </citation>
    <scope>NUCLEOTIDE SEQUENCE [LARGE SCALE GENOMIC DNA]</scope>
    <source>
        <strain evidence="1 2">BS2</strain>
    </source>
</reference>
<gene>
    <name evidence="1" type="ORF">CTM88_20135</name>
</gene>
<proteinExistence type="predicted"/>
<accession>A0A2T3IEV3</accession>
<evidence type="ECO:0000313" key="2">
    <source>
        <dbReference type="Proteomes" id="UP000240254"/>
    </source>
</evidence>
<dbReference type="Proteomes" id="UP000240254">
    <property type="component" value="Unassembled WGS sequence"/>
</dbReference>